<keyword evidence="8" id="KW-0804">Transcription</keyword>
<dbReference type="PANTHER" id="PTHR24384:SF189">
    <property type="entry name" value="C2H2-TYPE DOMAIN-CONTAINING PROTEIN-RELATED"/>
    <property type="match status" value="1"/>
</dbReference>
<dbReference type="PROSITE" id="PS00028">
    <property type="entry name" value="ZINC_FINGER_C2H2_1"/>
    <property type="match status" value="13"/>
</dbReference>
<evidence type="ECO:0000256" key="5">
    <source>
        <dbReference type="ARBA" id="ARBA00022833"/>
    </source>
</evidence>
<evidence type="ECO:0000313" key="14">
    <source>
        <dbReference type="Proteomes" id="UP000076502"/>
    </source>
</evidence>
<feature type="domain" description="C2H2-type" evidence="12">
    <location>
        <begin position="764"/>
        <end position="792"/>
    </location>
</feature>
<dbReference type="GO" id="GO:0008270">
    <property type="term" value="F:zinc ion binding"/>
    <property type="evidence" value="ECO:0007669"/>
    <property type="project" value="UniProtKB-KW"/>
</dbReference>
<dbReference type="EMBL" id="KQ434783">
    <property type="protein sequence ID" value="KZC04694.1"/>
    <property type="molecule type" value="Genomic_DNA"/>
</dbReference>
<keyword evidence="4 10" id="KW-0863">Zinc-finger</keyword>
<keyword evidence="14" id="KW-1185">Reference proteome</keyword>
<feature type="domain" description="C2H2-type" evidence="12">
    <location>
        <begin position="1209"/>
        <end position="1236"/>
    </location>
</feature>
<dbReference type="PANTHER" id="PTHR24384">
    <property type="entry name" value="FINGER PUTATIVE TRANSCRIPTION FACTOR FAMILY-RELATED"/>
    <property type="match status" value="1"/>
</dbReference>
<feature type="domain" description="C2H2-type" evidence="12">
    <location>
        <begin position="904"/>
        <end position="932"/>
    </location>
</feature>
<proteinExistence type="predicted"/>
<evidence type="ECO:0000259" key="12">
    <source>
        <dbReference type="PROSITE" id="PS50157"/>
    </source>
</evidence>
<keyword evidence="3" id="KW-0677">Repeat</keyword>
<feature type="domain" description="C2H2-type" evidence="12">
    <location>
        <begin position="1240"/>
        <end position="1268"/>
    </location>
</feature>
<keyword evidence="5" id="KW-0862">Zinc</keyword>
<dbReference type="PROSITE" id="PS50157">
    <property type="entry name" value="ZINC_FINGER_C2H2_2"/>
    <property type="match status" value="12"/>
</dbReference>
<evidence type="ECO:0000256" key="3">
    <source>
        <dbReference type="ARBA" id="ARBA00022737"/>
    </source>
</evidence>
<evidence type="ECO:0000256" key="2">
    <source>
        <dbReference type="ARBA" id="ARBA00022723"/>
    </source>
</evidence>
<feature type="domain" description="C2H2-type" evidence="12">
    <location>
        <begin position="956"/>
        <end position="985"/>
    </location>
</feature>
<feature type="domain" description="C2H2-type" evidence="12">
    <location>
        <begin position="870"/>
        <end position="898"/>
    </location>
</feature>
<name>A0A154P024_DUFNO</name>
<feature type="domain" description="C2H2-type" evidence="12">
    <location>
        <begin position="494"/>
        <end position="522"/>
    </location>
</feature>
<dbReference type="Pfam" id="PF13894">
    <property type="entry name" value="zf-C2H2_4"/>
    <property type="match status" value="1"/>
</dbReference>
<dbReference type="GO" id="GO:0005634">
    <property type="term" value="C:nucleus"/>
    <property type="evidence" value="ECO:0007669"/>
    <property type="project" value="UniProtKB-SubCell"/>
</dbReference>
<dbReference type="InterPro" id="IPR050752">
    <property type="entry name" value="C2H2-ZF_domain"/>
</dbReference>
<organism evidence="13 14">
    <name type="scientific">Dufourea novaeangliae</name>
    <name type="common">Sweat bee</name>
    <dbReference type="NCBI Taxonomy" id="178035"/>
    <lineage>
        <taxon>Eukaryota</taxon>
        <taxon>Metazoa</taxon>
        <taxon>Ecdysozoa</taxon>
        <taxon>Arthropoda</taxon>
        <taxon>Hexapoda</taxon>
        <taxon>Insecta</taxon>
        <taxon>Pterygota</taxon>
        <taxon>Neoptera</taxon>
        <taxon>Endopterygota</taxon>
        <taxon>Hymenoptera</taxon>
        <taxon>Apocrita</taxon>
        <taxon>Aculeata</taxon>
        <taxon>Apoidea</taxon>
        <taxon>Anthophila</taxon>
        <taxon>Halictidae</taxon>
        <taxon>Rophitinae</taxon>
        <taxon>Dufourea</taxon>
    </lineage>
</organism>
<reference evidence="13 14" key="1">
    <citation type="submission" date="2015-07" db="EMBL/GenBank/DDBJ databases">
        <title>The genome of Dufourea novaeangliae.</title>
        <authorList>
            <person name="Pan H."/>
            <person name="Kapheim K."/>
        </authorList>
    </citation>
    <scope>NUCLEOTIDE SEQUENCE [LARGE SCALE GENOMIC DNA]</scope>
    <source>
        <strain evidence="13">0120121106</strain>
        <tissue evidence="13">Whole body</tissue>
    </source>
</reference>
<keyword evidence="6" id="KW-0805">Transcription regulation</keyword>
<keyword evidence="9" id="KW-0539">Nucleus</keyword>
<dbReference type="InterPro" id="IPR013087">
    <property type="entry name" value="Znf_C2H2_type"/>
</dbReference>
<comment type="subcellular location">
    <subcellularLocation>
        <location evidence="1">Nucleus</location>
    </subcellularLocation>
</comment>
<feature type="non-terminal residue" evidence="13">
    <location>
        <position position="1"/>
    </location>
</feature>
<evidence type="ECO:0000256" key="11">
    <source>
        <dbReference type="SAM" id="MobiDB-lite"/>
    </source>
</evidence>
<dbReference type="SMART" id="SM00355">
    <property type="entry name" value="ZnF_C2H2"/>
    <property type="match status" value="22"/>
</dbReference>
<gene>
    <name evidence="13" type="ORF">WN55_09493</name>
</gene>
<dbReference type="GO" id="GO:0000981">
    <property type="term" value="F:DNA-binding transcription factor activity, RNA polymerase II-specific"/>
    <property type="evidence" value="ECO:0007669"/>
    <property type="project" value="TreeGrafter"/>
</dbReference>
<evidence type="ECO:0000256" key="10">
    <source>
        <dbReference type="PROSITE-ProRule" id="PRU00042"/>
    </source>
</evidence>
<evidence type="ECO:0000256" key="6">
    <source>
        <dbReference type="ARBA" id="ARBA00023015"/>
    </source>
</evidence>
<dbReference type="STRING" id="178035.A0A154P024"/>
<evidence type="ECO:0000256" key="7">
    <source>
        <dbReference type="ARBA" id="ARBA00023125"/>
    </source>
</evidence>
<evidence type="ECO:0000256" key="1">
    <source>
        <dbReference type="ARBA" id="ARBA00004123"/>
    </source>
</evidence>
<protein>
    <submittedName>
        <fullName evidence="13">Zinc finger protein 91</fullName>
    </submittedName>
</protein>
<feature type="domain" description="C2H2-type" evidence="12">
    <location>
        <begin position="1102"/>
        <end position="1129"/>
    </location>
</feature>
<feature type="domain" description="C2H2-type" evidence="12">
    <location>
        <begin position="131"/>
        <end position="158"/>
    </location>
</feature>
<feature type="region of interest" description="Disordered" evidence="11">
    <location>
        <begin position="355"/>
        <end position="382"/>
    </location>
</feature>
<evidence type="ECO:0000256" key="9">
    <source>
        <dbReference type="ARBA" id="ARBA00023242"/>
    </source>
</evidence>
<feature type="domain" description="C2H2-type" evidence="12">
    <location>
        <begin position="797"/>
        <end position="825"/>
    </location>
</feature>
<sequence length="1424" mass="163564">ENKHVLSRECDSFEHTKSNFNKKKRKRSELDNLEKQDMSEPYRKLRRVTRGSHDTVHRPRRIISKPSIKCDVCSLTFKSELSLRSHTDYYNDVVDRVCDICQLVCKSRILLADHKKQSACKISTRSSSGSWICNFCRRSFKHKSYLRAHLFHHHGNLVSSSTNESDKTSEVLLSAGTNNHTMDLPTQQTEKTPTSSPRTMRQTTMTEFFSPFGKKSKEKSVIPQDVVFPKKVVSPKQVVSPKKVISPKKTISPKKVVSPKKISVTPRQNGTLINSSNHDCEQNTVINSQYPVPDTNSATDVKPFVQIHVNSNIIMSLLKDEKESEVDDHTTCSTSHSAAYNLRQVTRNDADRSTIDSGIHRIPKPLNKRRRSTITSKRRQKGLQLSEQELKAHFGCKECTVRLERCNKVTSKKSLMVDELQHLPIPEVNVKIERNFENVEQIPKKDFTLKRVEVSLVRVNDLIKVPVNKSLLCPKVPSTPCDTFEVNVREKLKLQCNVCKKSFSLKNNLRKHLKLYHVAYMSSICKARYRSKSKLLKHYLNQHAVSKRKVCCVCLTKLKSPLQQVQHMSLHCIRIIRSRKDNLTMSGATECNLLKKSNRCKACGKHFWLSSCLSQHQTVCRKMKEGYTKMKGNVEKDHALIVKTFPFVSAKQVLDGTTHIEYDHLPGIKYPAPEVSTQFPNSAYSVSNISHNSPASSVSESKVRSRSVANHKSLLKGVAFVKGYNIDATGTDKEKFPCTVCGIQFHTFQNLCLHERTFSKPAVHACEICGTAFTTNRMLQVHTVATHTLSDAQDFKYFCTFCTQGFFNKTSLQIHTGHFHAGQTPIIPKLWLDCERVWGVNTVCNVCNLMFESLDRFIEHKMYYYGGQAFTCTFCNKTFQGMYLFNQHNKLAHYSDDMRKLCTYVCNICNEGFNKESHFHAHKLHVHLNEVSSQLDHTYAIPSTPSMPVNTSVMWYTCDICYMNFSQDEDLQAHKMEFCNDGEYLCSYCPRMFPTNTILMKHERLTHTADNINDYHKCRHCKEVLVSSAALKCHEMHFHNMISDLKCSSTDQFRTHQSACGENVDKSDNGEGNFRCTVCGMRFQSREKLNYHFLEYTNDGAYSCEICYRKFPELYRLEMHKLKHSNLNFILSKHHCPVCREGFASVANVRAHVLHFHGHLSSSIFPSKQLRSDGQLKRRPIKCSECHAKFLSVSTLKKHKLRFINDGKYICEYCGRKFARINLLRQHVKKHTINSQLLKYPCTECDDKFRNAFQRYQHIIHVHGMNKRKSKGTDLNTIQYDFPALYEQFIGDEYNRVSIANYSAVQNSNTGPAESLNLASKCNDELEKAASTVVNSINKTSNTVELVGIVEHLEEKPLYYTCPICSFKYATLKMFQSHFKMAHKRMIEGTISGLSDNTTKNRCESCRSTFPNFPFSLRKMILMW</sequence>
<evidence type="ECO:0000256" key="8">
    <source>
        <dbReference type="ARBA" id="ARBA00023163"/>
    </source>
</evidence>
<keyword evidence="2" id="KW-0479">Metal-binding</keyword>
<dbReference type="Pfam" id="PF00096">
    <property type="entry name" value="zf-C2H2"/>
    <property type="match status" value="1"/>
</dbReference>
<dbReference type="Proteomes" id="UP000076502">
    <property type="component" value="Unassembled WGS sequence"/>
</dbReference>
<evidence type="ECO:0000256" key="4">
    <source>
        <dbReference type="ARBA" id="ARBA00022771"/>
    </source>
</evidence>
<feature type="region of interest" description="Disordered" evidence="11">
    <location>
        <begin position="17"/>
        <end position="36"/>
    </location>
</feature>
<keyword evidence="7" id="KW-0238">DNA-binding</keyword>
<feature type="compositionally biased region" description="Basic residues" evidence="11">
    <location>
        <begin position="361"/>
        <end position="381"/>
    </location>
</feature>
<dbReference type="GO" id="GO:0000978">
    <property type="term" value="F:RNA polymerase II cis-regulatory region sequence-specific DNA binding"/>
    <property type="evidence" value="ECO:0007669"/>
    <property type="project" value="TreeGrafter"/>
</dbReference>
<dbReference type="Gene3D" id="3.30.160.60">
    <property type="entry name" value="Classic Zinc Finger"/>
    <property type="match status" value="8"/>
</dbReference>
<dbReference type="SUPFAM" id="SSF57667">
    <property type="entry name" value="beta-beta-alpha zinc fingers"/>
    <property type="match status" value="6"/>
</dbReference>
<evidence type="ECO:0000313" key="13">
    <source>
        <dbReference type="EMBL" id="KZC04694.1"/>
    </source>
</evidence>
<dbReference type="InterPro" id="IPR036236">
    <property type="entry name" value="Znf_C2H2_sf"/>
</dbReference>
<accession>A0A154P024</accession>
<feature type="region of interest" description="Disordered" evidence="11">
    <location>
        <begin position="178"/>
        <end position="199"/>
    </location>
</feature>
<feature type="domain" description="C2H2-type" evidence="12">
    <location>
        <begin position="984"/>
        <end position="1012"/>
    </location>
</feature>
<dbReference type="OrthoDB" id="427030at2759"/>
<feature type="domain" description="C2H2-type" evidence="12">
    <location>
        <begin position="1074"/>
        <end position="1101"/>
    </location>
</feature>